<dbReference type="Proteomes" id="UP000004371">
    <property type="component" value="Unassembled WGS sequence"/>
</dbReference>
<sequence>MIYLEAFDAEKFRQLLSEFKPKLKMYCLESYPSEYERKFRSASDGCDDLITALERVSHRDLNEIKAFLEAGESLLIREKRGMKVKTSEYRDELETLIPLQTTVRVNDTQNRLHNFRLFVSFLAMKNVVRLNCLVGSHPKSVKAAERISASALRQFVPPLAVDFWIGASVNRHKELQDHIQTSFFKESYLRFIDAEVLSIDKLGEAFRRIADIIVANGITSVSDISLECLLSYHDDLMEYYQGSPAAYNLRPAFDFLVMAGAISSSSFYDEFTRQRAAIQKTKPQKNVQVYDSSSSKCISYIGANVQNVKEVRVPSNDRKVVLDYGYWSDTSGTDAAFHSEKLDQNNIWIAAQQDFIRSTSGESGTVKQKNSRLSILNKYLFSYLPAYFKSGLSGSFTYPASPNQLIHSLFVQRSNVYEVENRDKFTENFQYPVPLQQFVYDMTASASKLNTKNNNSGRDALAVISSFFDFLAALDSDLVKDFKNPLDGSAKKKVGKRYAKNRKYVFSLNYWLGLRSFCKLITNQMLDEVANDFKTGQDSKDYINVCQDVNIEGDSPMNIGRVSLESFKKVKLIKREEQRGLNGVKDLNVYITDFIPWAMMTLLLHSGLRRANALWLDDRECFSLVTTEDQAFQTLLVSTDKAKTEPFPIVLTSEIMAMLQKVSVTKKAFVESNPTLGEAIPYKGYEDSKWGKISPLFRIKNKHDEVACRHYFNEIINEYEAFLSRNAIEFQPTTLYAPQLHYQLDEFVHLVNDINFDTRHCEIAVDYWDVHEAASFVPIAKKTQISPHSLRTMSDSIFAPILGADVVGKLMSGQSEETVGYYTKELPDSASKDFINEVIEYLSIDKSTTPIDLVTVKEAEVDQASFEDDLKESPTATVNKYNARSVNFGATDDGEVQLNGLMELNKATPNCIAYYRTHICPVSGDCPKKVINEIGEKKCFACPLAVVTNNHLPAIVATIRSLCDQIKTKNTYLEHFDMLETEKDELENQRADLIAEASYWEARRAIAEESGKNGEIYYVSKEGLEIMRTFNPAEASEQARLCLRLRETEGIPKLHSEKLKLQALRLRRKIQLKAKDSHAECDVMSDIEYVAQVFNLKSDLQGITNSEKLKLLLLEEE</sequence>
<dbReference type="eggNOG" id="ENOG5033V0T">
    <property type="taxonomic scope" value="Bacteria"/>
</dbReference>
<comment type="caution">
    <text evidence="2">The sequence shown here is derived from an EMBL/GenBank/DDBJ whole genome shotgun (WGS) entry which is preliminary data.</text>
</comment>
<feature type="coiled-coil region" evidence="1">
    <location>
        <begin position="969"/>
        <end position="1003"/>
    </location>
</feature>
<accession>E8LYQ3</accession>
<gene>
    <name evidence="2" type="ORF">VIBR0546_02484</name>
</gene>
<dbReference type="STRING" id="945543.VIBR0546_02484"/>
<dbReference type="EMBL" id="AEVS01000092">
    <property type="protein sequence ID" value="EGA64167.1"/>
    <property type="molecule type" value="Genomic_DNA"/>
</dbReference>
<organism evidence="2 3">
    <name type="scientific">Vibrio brasiliensis LMG 20546</name>
    <dbReference type="NCBI Taxonomy" id="945543"/>
    <lineage>
        <taxon>Bacteria</taxon>
        <taxon>Pseudomonadati</taxon>
        <taxon>Pseudomonadota</taxon>
        <taxon>Gammaproteobacteria</taxon>
        <taxon>Vibrionales</taxon>
        <taxon>Vibrionaceae</taxon>
        <taxon>Vibrio</taxon>
        <taxon>Vibrio oreintalis group</taxon>
    </lineage>
</organism>
<evidence type="ECO:0000313" key="2">
    <source>
        <dbReference type="EMBL" id="EGA64167.1"/>
    </source>
</evidence>
<name>E8LYQ3_9VIBR</name>
<dbReference type="AlphaFoldDB" id="E8LYQ3"/>
<evidence type="ECO:0000256" key="1">
    <source>
        <dbReference type="SAM" id="Coils"/>
    </source>
</evidence>
<evidence type="ECO:0000313" key="3">
    <source>
        <dbReference type="Proteomes" id="UP000004371"/>
    </source>
</evidence>
<protein>
    <submittedName>
        <fullName evidence="2">Uncharacterized protein</fullName>
    </submittedName>
</protein>
<reference evidence="2 3" key="1">
    <citation type="journal article" date="2012" name="Int. J. Syst. Evol. Microbiol.">
        <title>Vibrio caribbeanicus sp. nov., isolated from the marine sponge Scleritoderma cyanea.</title>
        <authorList>
            <person name="Hoffmann M."/>
            <person name="Monday S.R."/>
            <person name="Allard M.W."/>
            <person name="Strain E.A."/>
            <person name="Whittaker P."/>
            <person name="Naum M."/>
            <person name="McCarthy P.J."/>
            <person name="Lopez J.V."/>
            <person name="Fischer M."/>
            <person name="Brown E.W."/>
        </authorList>
    </citation>
    <scope>NUCLEOTIDE SEQUENCE [LARGE SCALE GENOMIC DNA]</scope>
    <source>
        <strain evidence="2 3">LMG 20546</strain>
    </source>
</reference>
<keyword evidence="1" id="KW-0175">Coiled coil</keyword>
<keyword evidence="3" id="KW-1185">Reference proteome</keyword>
<proteinExistence type="predicted"/>